<dbReference type="GO" id="GO:0050567">
    <property type="term" value="F:glutaminyl-tRNA synthase (glutamine-hydrolyzing) activity"/>
    <property type="evidence" value="ECO:0007669"/>
    <property type="project" value="UniProtKB-UniRule"/>
</dbReference>
<dbReference type="Pfam" id="PF01425">
    <property type="entry name" value="Amidase"/>
    <property type="match status" value="1"/>
</dbReference>
<dbReference type="InterPro" id="IPR023631">
    <property type="entry name" value="Amidase_dom"/>
</dbReference>
<dbReference type="Proteomes" id="UP000177246">
    <property type="component" value="Unassembled WGS sequence"/>
</dbReference>
<dbReference type="HAMAP" id="MF_00120">
    <property type="entry name" value="GatA"/>
    <property type="match status" value="1"/>
</dbReference>
<feature type="active site" description="Acyl-ester intermediate" evidence="5">
    <location>
        <position position="176"/>
    </location>
</feature>
<comment type="caution">
    <text evidence="7">The sequence shown here is derived from an EMBL/GenBank/DDBJ whole genome shotgun (WGS) entry which is preliminary data.</text>
</comment>
<dbReference type="Gene3D" id="3.90.1300.10">
    <property type="entry name" value="Amidase signature (AS) domain"/>
    <property type="match status" value="1"/>
</dbReference>
<dbReference type="EC" id="6.3.5.7" evidence="5"/>
<proteinExistence type="inferred from homology"/>
<gene>
    <name evidence="5" type="primary">gatA</name>
    <name evidence="7" type="ORF">A2430_00235</name>
</gene>
<dbReference type="NCBIfam" id="TIGR00132">
    <property type="entry name" value="gatA"/>
    <property type="match status" value="1"/>
</dbReference>
<feature type="domain" description="Amidase" evidence="6">
    <location>
        <begin position="22"/>
        <end position="473"/>
    </location>
</feature>
<protein>
    <recommendedName>
        <fullName evidence="5">Glutamyl-tRNA(Gln) amidotransferase subunit A</fullName>
        <shortName evidence="5">Glu-ADT subunit A</shortName>
        <ecNumber evidence="5">6.3.5.7</ecNumber>
    </recommendedName>
</protein>
<comment type="caution">
    <text evidence="5">Lacks conserved residue(s) required for the propagation of feature annotation.</text>
</comment>
<keyword evidence="1 5" id="KW-0436">Ligase</keyword>
<dbReference type="InterPro" id="IPR000120">
    <property type="entry name" value="Amidase"/>
</dbReference>
<dbReference type="EMBL" id="MHLF01000028">
    <property type="protein sequence ID" value="OGZ03062.1"/>
    <property type="molecule type" value="Genomic_DNA"/>
</dbReference>
<keyword evidence="3 5" id="KW-0067">ATP-binding</keyword>
<comment type="subunit">
    <text evidence="5">Heterotrimer of A, B and C subunits.</text>
</comment>
<evidence type="ECO:0000256" key="4">
    <source>
        <dbReference type="ARBA" id="ARBA00022917"/>
    </source>
</evidence>
<comment type="similarity">
    <text evidence="5">Belongs to the amidase family. GatA subfamily.</text>
</comment>
<keyword evidence="2 5" id="KW-0547">Nucleotide-binding</keyword>
<evidence type="ECO:0000256" key="3">
    <source>
        <dbReference type="ARBA" id="ARBA00022840"/>
    </source>
</evidence>
<evidence type="ECO:0000259" key="6">
    <source>
        <dbReference type="Pfam" id="PF01425"/>
    </source>
</evidence>
<organism evidence="7 8">
    <name type="scientific">Candidatus Liptonbacteria bacterium RIFOXYC1_FULL_36_8</name>
    <dbReference type="NCBI Taxonomy" id="1798655"/>
    <lineage>
        <taxon>Bacteria</taxon>
        <taxon>Candidatus Liptoniibacteriota</taxon>
    </lineage>
</organism>
<comment type="catalytic activity">
    <reaction evidence="5">
        <text>L-glutamyl-tRNA(Gln) + L-glutamine + ATP + H2O = L-glutaminyl-tRNA(Gln) + L-glutamate + ADP + phosphate + H(+)</text>
        <dbReference type="Rhea" id="RHEA:17521"/>
        <dbReference type="Rhea" id="RHEA-COMP:9681"/>
        <dbReference type="Rhea" id="RHEA-COMP:9684"/>
        <dbReference type="ChEBI" id="CHEBI:15377"/>
        <dbReference type="ChEBI" id="CHEBI:15378"/>
        <dbReference type="ChEBI" id="CHEBI:29985"/>
        <dbReference type="ChEBI" id="CHEBI:30616"/>
        <dbReference type="ChEBI" id="CHEBI:43474"/>
        <dbReference type="ChEBI" id="CHEBI:58359"/>
        <dbReference type="ChEBI" id="CHEBI:78520"/>
        <dbReference type="ChEBI" id="CHEBI:78521"/>
        <dbReference type="ChEBI" id="CHEBI:456216"/>
        <dbReference type="EC" id="6.3.5.7"/>
    </reaction>
</comment>
<dbReference type="SUPFAM" id="SSF75304">
    <property type="entry name" value="Amidase signature (AS) enzymes"/>
    <property type="match status" value="1"/>
</dbReference>
<evidence type="ECO:0000256" key="2">
    <source>
        <dbReference type="ARBA" id="ARBA00022741"/>
    </source>
</evidence>
<dbReference type="InterPro" id="IPR036928">
    <property type="entry name" value="AS_sf"/>
</dbReference>
<reference evidence="7 8" key="1">
    <citation type="journal article" date="2016" name="Nat. Commun.">
        <title>Thousands of microbial genomes shed light on interconnected biogeochemical processes in an aquifer system.</title>
        <authorList>
            <person name="Anantharaman K."/>
            <person name="Brown C.T."/>
            <person name="Hug L.A."/>
            <person name="Sharon I."/>
            <person name="Castelle C.J."/>
            <person name="Probst A.J."/>
            <person name="Thomas B.C."/>
            <person name="Singh A."/>
            <person name="Wilkins M.J."/>
            <person name="Karaoz U."/>
            <person name="Brodie E.L."/>
            <person name="Williams K.H."/>
            <person name="Hubbard S.S."/>
            <person name="Banfield J.F."/>
        </authorList>
    </citation>
    <scope>NUCLEOTIDE SEQUENCE [LARGE SCALE GENOMIC DNA]</scope>
</reference>
<dbReference type="GO" id="GO:0005524">
    <property type="term" value="F:ATP binding"/>
    <property type="evidence" value="ECO:0007669"/>
    <property type="project" value="UniProtKB-KW"/>
</dbReference>
<name>A0A1G2CPD4_9BACT</name>
<dbReference type="GO" id="GO:0006412">
    <property type="term" value="P:translation"/>
    <property type="evidence" value="ECO:0007669"/>
    <property type="project" value="UniProtKB-UniRule"/>
</dbReference>
<comment type="function">
    <text evidence="5">Allows the formation of correctly charged Gln-tRNA(Gln) through the transamidation of misacylated Glu-tRNA(Gln) in organisms which lack glutaminyl-tRNA synthetase. The reaction takes place in the presence of glutamine and ATP through an activated gamma-phospho-Glu-tRNA(Gln).</text>
</comment>
<dbReference type="InterPro" id="IPR004412">
    <property type="entry name" value="GatA"/>
</dbReference>
<evidence type="ECO:0000313" key="7">
    <source>
        <dbReference type="EMBL" id="OGZ03062.1"/>
    </source>
</evidence>
<evidence type="ECO:0000256" key="1">
    <source>
        <dbReference type="ARBA" id="ARBA00022598"/>
    </source>
</evidence>
<evidence type="ECO:0000313" key="8">
    <source>
        <dbReference type="Proteomes" id="UP000177246"/>
    </source>
</evidence>
<dbReference type="PANTHER" id="PTHR11895">
    <property type="entry name" value="TRANSAMIDASE"/>
    <property type="match status" value="1"/>
</dbReference>
<keyword evidence="4 5" id="KW-0648">Protein biosynthesis</keyword>
<evidence type="ECO:0000256" key="5">
    <source>
        <dbReference type="HAMAP-Rule" id="MF_00120"/>
    </source>
</evidence>
<dbReference type="AlphaFoldDB" id="A0A1G2CPD4"/>
<dbReference type="GO" id="GO:0030956">
    <property type="term" value="C:glutamyl-tRNA(Gln) amidotransferase complex"/>
    <property type="evidence" value="ECO:0007669"/>
    <property type="project" value="InterPro"/>
</dbReference>
<feature type="active site" description="Charge relay system" evidence="5">
    <location>
        <position position="77"/>
    </location>
</feature>
<accession>A0A1G2CPD4</accession>
<dbReference type="PANTHER" id="PTHR11895:SF151">
    <property type="entry name" value="GLUTAMYL-TRNA(GLN) AMIDOTRANSFERASE SUBUNIT A"/>
    <property type="match status" value="1"/>
</dbReference>
<sequence length="481" mass="52877">MFNISIKEFYKGLAEKKFSAKEATEFFIKQIKEKDEEVKAFLEVFEESALEEAKRVDEILEKRENFGVLTGVPMAVKDNILIKGKEATGGSKILKGHRAEYDATVIKKLKESKVVFLGRTNMDEFAMGSSTENSAWQVTHNPNDLERVPGGTSGGSAAAVAAEMAMAALGSDTGGSIRQPASFCGVVGLKPTYGAVSRFGLIAAASSFDQIGLLTKTAEDAAIIFSAIAGKDELDSTNSVSDFGGEFEKDDFERVKSFTLGIPKELLDKDGKFKGLDLETAVEIEKSKKRLEDLGIKFKEVSMPFIEYALPCYYIMIFAEESSNLARFDGLRYGASTKENKSLFDLYLENKSAGFGEEVKRRIILGTFVLSSGYYDAYYGKAEKVRRLIKKDFKNVFSSVDAIFMPTAPTVAYKIGEKIIDPLAMYMGDIFTVTASVAGLPAVSLPTEKKENRKKLPVGFQIIGKPFHEGEILKVGMAYEK</sequence>